<dbReference type="InterPro" id="IPR049892">
    <property type="entry name" value="AA9"/>
</dbReference>
<dbReference type="AlphaFoldDB" id="U1G9P2"/>
<dbReference type="InterPro" id="IPR005103">
    <property type="entry name" value="AA9_LPMO"/>
</dbReference>
<dbReference type="OMA" id="CWSASAD"/>
<dbReference type="OrthoDB" id="5985073at2759"/>
<evidence type="ECO:0000259" key="8">
    <source>
        <dbReference type="Pfam" id="PF03443"/>
    </source>
</evidence>
<dbReference type="CDD" id="cd21175">
    <property type="entry name" value="LPMO_AA9"/>
    <property type="match status" value="1"/>
</dbReference>
<reference evidence="10" key="1">
    <citation type="journal article" date="2014" name="BMC Genomics">
        <title>Genome characteristics reveal the impact of lichenization on lichen-forming fungus Endocarpon pusillum Hedwig (Verrucariales, Ascomycota).</title>
        <authorList>
            <person name="Wang Y.-Y."/>
            <person name="Liu B."/>
            <person name="Zhang X.-Y."/>
            <person name="Zhou Q.-M."/>
            <person name="Zhang T."/>
            <person name="Li H."/>
            <person name="Yu Y.-F."/>
            <person name="Zhang X.-L."/>
            <person name="Hao X.-Y."/>
            <person name="Wang M."/>
            <person name="Wang L."/>
            <person name="Wei J.-C."/>
        </authorList>
    </citation>
    <scope>NUCLEOTIDE SEQUENCE [LARGE SCALE GENOMIC DNA]</scope>
    <source>
        <strain evidence="10">Z07020 / HMAS-L-300199</strain>
    </source>
</reference>
<dbReference type="HOGENOM" id="CLU_031730_3_1_1"/>
<evidence type="ECO:0000256" key="7">
    <source>
        <dbReference type="SAM" id="SignalP"/>
    </source>
</evidence>
<keyword evidence="4 5" id="KW-1015">Disulfide bond</keyword>
<comment type="function">
    <text evidence="5">Lytic polysaccharide monooxygenase (LMPO) that depolymerizes crystalline and amorphous polysaccharides via the oxidation of scissile alpha- or beta-(1-4)-glycosidic bonds, yielding C1 and/or C4 oxidation products. Catalysis by LPMOs requires the reduction of the active-site copper from Cu(II) to Cu(I) by a reducing agent and H(2)O(2) or O(2) as a cosubstrate.</text>
</comment>
<dbReference type="PANTHER" id="PTHR33353">
    <property type="entry name" value="PUTATIVE (AFU_ORTHOLOGUE AFUA_1G12560)-RELATED"/>
    <property type="match status" value="1"/>
</dbReference>
<dbReference type="GO" id="GO:0005576">
    <property type="term" value="C:extracellular region"/>
    <property type="evidence" value="ECO:0007669"/>
    <property type="project" value="UniProtKB-SubCell"/>
</dbReference>
<dbReference type="PANTHER" id="PTHR33353:SF32">
    <property type="entry name" value="ENDO-BETA-1,4-GLUCANASE D"/>
    <property type="match status" value="1"/>
</dbReference>
<dbReference type="Gene3D" id="2.70.50.70">
    <property type="match status" value="1"/>
</dbReference>
<feature type="compositionally biased region" description="Low complexity" evidence="6">
    <location>
        <begin position="251"/>
        <end position="273"/>
    </location>
</feature>
<feature type="domain" description="Auxiliary Activity family 9 catalytic" evidence="8">
    <location>
        <begin position="22"/>
        <end position="231"/>
    </location>
</feature>
<comment type="cofactor">
    <cofactor evidence="1">
        <name>Cu(2+)</name>
        <dbReference type="ChEBI" id="CHEBI:29036"/>
    </cofactor>
</comment>
<dbReference type="GO" id="GO:0030245">
    <property type="term" value="P:cellulose catabolic process"/>
    <property type="evidence" value="ECO:0007669"/>
    <property type="project" value="UniProtKB-UniRule"/>
</dbReference>
<keyword evidence="5" id="KW-0624">Polysaccharide degradation</keyword>
<name>U1G9P2_ENDPU</name>
<evidence type="ECO:0000256" key="1">
    <source>
        <dbReference type="ARBA" id="ARBA00001973"/>
    </source>
</evidence>
<proteinExistence type="predicted"/>
<accession>U1G9P2</accession>
<protein>
    <recommendedName>
        <fullName evidence="5">AA9 family lytic polysaccharide monooxygenase</fullName>
        <ecNumber evidence="5">1.14.99.56</ecNumber>
    </recommendedName>
    <alternativeName>
        <fullName evidence="5">Endo-beta-1,4-glucanase</fullName>
    </alternativeName>
    <alternativeName>
        <fullName evidence="5">Glycosyl hydrolase 61 family protein</fullName>
    </alternativeName>
</protein>
<evidence type="ECO:0000313" key="10">
    <source>
        <dbReference type="Proteomes" id="UP000019373"/>
    </source>
</evidence>
<evidence type="ECO:0000256" key="3">
    <source>
        <dbReference type="ARBA" id="ARBA00022525"/>
    </source>
</evidence>
<evidence type="ECO:0000256" key="6">
    <source>
        <dbReference type="SAM" id="MobiDB-lite"/>
    </source>
</evidence>
<dbReference type="eggNOG" id="ENOG502S0DH">
    <property type="taxonomic scope" value="Eukaryota"/>
</dbReference>
<comment type="catalytic activity">
    <reaction evidence="5">
        <text>[(1-&gt;4)-beta-D-glucosyl]n+m + reduced acceptor + O2 = 4-dehydro-beta-D-glucosyl-[(1-&gt;4)-beta-D-glucosyl]n-1 + [(1-&gt;4)-beta-D-glucosyl]m + acceptor + H2O.</text>
        <dbReference type="EC" id="1.14.99.56"/>
    </reaction>
</comment>
<comment type="subcellular location">
    <subcellularLocation>
        <location evidence="2 5">Secreted</location>
    </subcellularLocation>
</comment>
<evidence type="ECO:0000313" key="9">
    <source>
        <dbReference type="EMBL" id="ERF68713.1"/>
    </source>
</evidence>
<keyword evidence="5" id="KW-0119">Carbohydrate metabolism</keyword>
<keyword evidence="7" id="KW-0732">Signal</keyword>
<feature type="compositionally biased region" description="Low complexity" evidence="6">
    <location>
        <begin position="295"/>
        <end position="313"/>
    </location>
</feature>
<dbReference type="RefSeq" id="XP_007805697.1">
    <property type="nucleotide sequence ID" value="XM_007807506.1"/>
</dbReference>
<dbReference type="Pfam" id="PF03443">
    <property type="entry name" value="AA9"/>
    <property type="match status" value="1"/>
</dbReference>
<gene>
    <name evidence="9" type="ORF">EPUS_05774</name>
</gene>
<evidence type="ECO:0000256" key="2">
    <source>
        <dbReference type="ARBA" id="ARBA00004613"/>
    </source>
</evidence>
<dbReference type="Proteomes" id="UP000019373">
    <property type="component" value="Unassembled WGS sequence"/>
</dbReference>
<evidence type="ECO:0000256" key="5">
    <source>
        <dbReference type="RuleBase" id="RU368122"/>
    </source>
</evidence>
<keyword evidence="5" id="KW-0136">Cellulose degradation</keyword>
<feature type="compositionally biased region" description="Acidic residues" evidence="6">
    <location>
        <begin position="342"/>
        <end position="451"/>
    </location>
</feature>
<feature type="signal peptide" evidence="7">
    <location>
        <begin position="1"/>
        <end position="21"/>
    </location>
</feature>
<feature type="compositionally biased region" description="Acidic residues" evidence="6">
    <location>
        <begin position="319"/>
        <end position="335"/>
    </location>
</feature>
<dbReference type="GO" id="GO:0030248">
    <property type="term" value="F:cellulose binding"/>
    <property type="evidence" value="ECO:0007669"/>
    <property type="project" value="UniProtKB-UniRule"/>
</dbReference>
<sequence>MHITAAKSTLAALALLGSVQAHTRFTTLFVDGQNQGDGVCIRMDMNANTCNSPIAGSQSPEMACGRDGEKGVARVCPAKAGSTLTFEFREWVDGSRPGAINPQHEGPCAVYMKKVESGIADNNAAGDGWFKIWDEGFDEAAGKWCINKMIDNNGHLSVNVPSDIEAGYYLVRPELLALHAAQDSPRDPQFYVGCAQIYLESTGSAKPATITIPENYVDISMPGLTFNIYSKPLALPYPMYGPSAYNGGGTSATATTPRSPVSSSSAVASSSTSDYVQASEGTTPDAPAPSDAVETDSTATDDAGTDGSDAYDTPANFVEVDDTQADDDEVDETDANETQTDNTEDDDSTEVDAGEGDAEADDTEVDDSQDDGAEEDDAEADDTSDDDPSDDDTEVDDSQVDGAEDDDTSDDDTEVDDSQDDGAEEDDAEADDTSDDECNAEESEDDSEGDEPASSSSYSRRDVQIEGLKPEGCIMVNANWCGFEVKSYSDENGCWSASADCWTQSRACFDQAPPTGAKNCDLWNDKCNNLDDTCNAKQFTGPPNAGKDLTPTPPDLAETASRKLMALVKKHESHVMRRAYRARH</sequence>
<feature type="region of interest" description="Disordered" evidence="6">
    <location>
        <begin position="248"/>
        <end position="462"/>
    </location>
</feature>
<dbReference type="EC" id="1.14.99.56" evidence="5"/>
<dbReference type="GeneID" id="19240722"/>
<comment type="domain">
    <text evidence="5">Has a modular structure: an endo-beta-1,4-glucanase catalytic module at the N-terminus, a linker rich in serines and threonines, and a C-terminal carbohydrate-binding module (CBM).</text>
</comment>
<organism evidence="9 10">
    <name type="scientific">Endocarpon pusillum (strain Z07020 / HMAS-L-300199)</name>
    <name type="common">Lichen-forming fungus</name>
    <dbReference type="NCBI Taxonomy" id="1263415"/>
    <lineage>
        <taxon>Eukaryota</taxon>
        <taxon>Fungi</taxon>
        <taxon>Dikarya</taxon>
        <taxon>Ascomycota</taxon>
        <taxon>Pezizomycotina</taxon>
        <taxon>Eurotiomycetes</taxon>
        <taxon>Chaetothyriomycetidae</taxon>
        <taxon>Verrucariales</taxon>
        <taxon>Verrucariaceae</taxon>
        <taxon>Endocarpon</taxon>
    </lineage>
</organism>
<dbReference type="GO" id="GO:0008810">
    <property type="term" value="F:cellulase activity"/>
    <property type="evidence" value="ECO:0007669"/>
    <property type="project" value="UniProtKB-UniRule"/>
</dbReference>
<keyword evidence="3 5" id="KW-0964">Secreted</keyword>
<keyword evidence="10" id="KW-1185">Reference proteome</keyword>
<evidence type="ECO:0000256" key="4">
    <source>
        <dbReference type="ARBA" id="ARBA00023157"/>
    </source>
</evidence>
<dbReference type="EMBL" id="KE721500">
    <property type="protein sequence ID" value="ERF68713.1"/>
    <property type="molecule type" value="Genomic_DNA"/>
</dbReference>
<feature type="chain" id="PRO_5004609986" description="AA9 family lytic polysaccharide monooxygenase" evidence="7">
    <location>
        <begin position="22"/>
        <end position="584"/>
    </location>
</feature>